<evidence type="ECO:0000256" key="1">
    <source>
        <dbReference type="SAM" id="Phobius"/>
    </source>
</evidence>
<evidence type="ECO:0000313" key="2">
    <source>
        <dbReference type="EMBL" id="OXA41718.1"/>
    </source>
</evidence>
<dbReference type="OrthoDB" id="10060229at2759"/>
<dbReference type="Proteomes" id="UP000198287">
    <property type="component" value="Unassembled WGS sequence"/>
</dbReference>
<protein>
    <submittedName>
        <fullName evidence="2">Torso-like protein</fullName>
    </submittedName>
</protein>
<dbReference type="AlphaFoldDB" id="A0A226DA12"/>
<proteinExistence type="predicted"/>
<reference evidence="2 3" key="1">
    <citation type="submission" date="2015-12" db="EMBL/GenBank/DDBJ databases">
        <title>The genome of Folsomia candida.</title>
        <authorList>
            <person name="Faddeeva A."/>
            <person name="Derks M.F."/>
            <person name="Anvar Y."/>
            <person name="Smit S."/>
            <person name="Van Straalen N."/>
            <person name="Roelofs D."/>
        </authorList>
    </citation>
    <scope>NUCLEOTIDE SEQUENCE [LARGE SCALE GENOMIC DNA]</scope>
    <source>
        <strain evidence="2 3">VU population</strain>
        <tissue evidence="2">Whole body</tissue>
    </source>
</reference>
<organism evidence="2 3">
    <name type="scientific">Folsomia candida</name>
    <name type="common">Springtail</name>
    <dbReference type="NCBI Taxonomy" id="158441"/>
    <lineage>
        <taxon>Eukaryota</taxon>
        <taxon>Metazoa</taxon>
        <taxon>Ecdysozoa</taxon>
        <taxon>Arthropoda</taxon>
        <taxon>Hexapoda</taxon>
        <taxon>Collembola</taxon>
        <taxon>Entomobryomorpha</taxon>
        <taxon>Isotomoidea</taxon>
        <taxon>Isotomidae</taxon>
        <taxon>Proisotominae</taxon>
        <taxon>Folsomia</taxon>
    </lineage>
</organism>
<name>A0A226DA12_FOLCA</name>
<feature type="transmembrane region" description="Helical" evidence="1">
    <location>
        <begin position="63"/>
        <end position="85"/>
    </location>
</feature>
<keyword evidence="3" id="KW-1185">Reference proteome</keyword>
<sequence>MLDNNLPSSKSGLEAEIKWYNLGRHRQSSVCDVVHKSVRHNNSSLSNVTSQKKVVWVFPNRKLILTLALVLNYLCSSGIVLVSGAPSAPMINAIHNRVPVGAIVHLFPRYGYLSLSMRVVPRNDSQSWVFLEPVRNIFLESTIQIEERRFSAIDSTLPIHNEFHIDLCEDMGQLVQAYFRRFYIQGLDKPWQAFSGGWRTPSLSKYFGIDPNFVVGDYRYMLVRVFLVRNSGKATPLANITVNQGVMNDVLNYGNEGEKSMYNFSNTVGTHYVHSYLAGNAIYQVFVYDAAGFEAVKRRLTEYNQQQKFQASILSQLPSILPLWGRQIGKLFVLNSSPQVAAETAQALLLETFQGVTVPNIFKLHDNPSLVRQVEVLLKNEPNGLLGIELKTLDIIFKERKKKRHFVQSLKMLLQLWEVNFQ</sequence>
<accession>A0A226DA12</accession>
<dbReference type="OMA" id="QYLYSRP"/>
<gene>
    <name evidence="2" type="ORF">Fcan01_23417</name>
</gene>
<keyword evidence="1" id="KW-0472">Membrane</keyword>
<keyword evidence="1" id="KW-1133">Transmembrane helix</keyword>
<evidence type="ECO:0000313" key="3">
    <source>
        <dbReference type="Proteomes" id="UP000198287"/>
    </source>
</evidence>
<comment type="caution">
    <text evidence="2">The sequence shown here is derived from an EMBL/GenBank/DDBJ whole genome shotgun (WGS) entry which is preliminary data.</text>
</comment>
<dbReference type="EMBL" id="LNIX01000028">
    <property type="protein sequence ID" value="OXA41718.1"/>
    <property type="molecule type" value="Genomic_DNA"/>
</dbReference>
<keyword evidence="1" id="KW-0812">Transmembrane</keyword>